<sequence length="118" mass="13455">MSDYPLKHDHLGSVVYKLETYTFCFRGVPAAEIQIMHVPGENASFSFQIERNERFWPDLPLNFSKRLSAGADELEDLGFGQIWYGTKIEALQAAADAIEHILKKHKVQDKLEFAKTAK</sequence>
<proteinExistence type="predicted"/>
<reference evidence="1 3" key="1">
    <citation type="journal article" date="2015" name="Int. J. Syst. Evol. Microbiol.">
        <title>Bacillus glycinifermentans sp. nov., isolated from fermented soybean paste.</title>
        <authorList>
            <person name="Kim S.J."/>
            <person name="Dunlap C.A."/>
            <person name="Kwon S.W."/>
            <person name="Rooney A.P."/>
        </authorList>
    </citation>
    <scope>NUCLEOTIDE SEQUENCE [LARGE SCALE GENOMIC DNA]</scope>
    <source>
        <strain evidence="1 3">GO-13</strain>
    </source>
</reference>
<dbReference type="EMBL" id="LECW02000001">
    <property type="protein sequence ID" value="KRT95596.1"/>
    <property type="molecule type" value="Genomic_DNA"/>
</dbReference>
<dbReference type="Proteomes" id="UP000036168">
    <property type="component" value="Unassembled WGS sequence"/>
</dbReference>
<evidence type="ECO:0000313" key="3">
    <source>
        <dbReference type="Proteomes" id="UP000036168"/>
    </source>
</evidence>
<dbReference type="EMBL" id="JARRTL010000007">
    <property type="protein sequence ID" value="MEC0484528.1"/>
    <property type="molecule type" value="Genomic_DNA"/>
</dbReference>
<gene>
    <name evidence="1" type="ORF">AB447_200330</name>
    <name evidence="2" type="ORF">P8828_06640</name>
</gene>
<reference evidence="1" key="2">
    <citation type="submission" date="2015-10" db="EMBL/GenBank/DDBJ databases">
        <authorList>
            <person name="Gilbert D.G."/>
        </authorList>
    </citation>
    <scope>NUCLEOTIDE SEQUENCE</scope>
    <source>
        <strain evidence="1">GO-13</strain>
    </source>
</reference>
<reference evidence="2 4" key="3">
    <citation type="submission" date="2023-03" db="EMBL/GenBank/DDBJ databases">
        <title>Agriculturally important microbes genome sequencing.</title>
        <authorList>
            <person name="Dunlap C."/>
        </authorList>
    </citation>
    <scope>NUCLEOTIDE SEQUENCE [LARGE SCALE GENOMIC DNA]</scope>
    <source>
        <strain evidence="2 4">CBP-3203</strain>
    </source>
</reference>
<accession>A0A0J6F0K5</accession>
<dbReference type="Proteomes" id="UP001341297">
    <property type="component" value="Unassembled WGS sequence"/>
</dbReference>
<dbReference type="RefSeq" id="WP_048355749.1">
    <property type="nucleotide sequence ID" value="NZ_CP023481.1"/>
</dbReference>
<dbReference type="AlphaFoldDB" id="A0A0J6EAT5"/>
<evidence type="ECO:0000313" key="4">
    <source>
        <dbReference type="Proteomes" id="UP001341297"/>
    </source>
</evidence>
<dbReference type="OrthoDB" id="2880097at2"/>
<evidence type="ECO:0000313" key="2">
    <source>
        <dbReference type="EMBL" id="MEC0484528.1"/>
    </source>
</evidence>
<organism evidence="1 3">
    <name type="scientific">Bacillus glycinifermentans</name>
    <dbReference type="NCBI Taxonomy" id="1664069"/>
    <lineage>
        <taxon>Bacteria</taxon>
        <taxon>Bacillati</taxon>
        <taxon>Bacillota</taxon>
        <taxon>Bacilli</taxon>
        <taxon>Bacillales</taxon>
        <taxon>Bacillaceae</taxon>
        <taxon>Bacillus</taxon>
    </lineage>
</organism>
<name>A0A0J6EAT5_9BACI</name>
<evidence type="ECO:0000313" key="1">
    <source>
        <dbReference type="EMBL" id="KRT95596.1"/>
    </source>
</evidence>
<accession>A0A0J6EAT5</accession>
<comment type="caution">
    <text evidence="1">The sequence shown here is derived from an EMBL/GenBank/DDBJ whole genome shotgun (WGS) entry which is preliminary data.</text>
</comment>
<protein>
    <submittedName>
        <fullName evidence="1">Uncharacterized protein</fullName>
    </submittedName>
</protein>
<dbReference type="PATRIC" id="fig|1664069.3.peg.5477"/>
<keyword evidence="4" id="KW-1185">Reference proteome</keyword>